<accession>A0AAV7DS79</accession>
<organism evidence="2 3">
    <name type="scientific">Aristolochia fimbriata</name>
    <name type="common">White veined hardy Dutchman's pipe vine</name>
    <dbReference type="NCBI Taxonomy" id="158543"/>
    <lineage>
        <taxon>Eukaryota</taxon>
        <taxon>Viridiplantae</taxon>
        <taxon>Streptophyta</taxon>
        <taxon>Embryophyta</taxon>
        <taxon>Tracheophyta</taxon>
        <taxon>Spermatophyta</taxon>
        <taxon>Magnoliopsida</taxon>
        <taxon>Magnoliidae</taxon>
        <taxon>Piperales</taxon>
        <taxon>Aristolochiaceae</taxon>
        <taxon>Aristolochia</taxon>
    </lineage>
</organism>
<gene>
    <name evidence="2" type="ORF">H6P81_019304</name>
</gene>
<evidence type="ECO:0000313" key="2">
    <source>
        <dbReference type="EMBL" id="KAG9439139.1"/>
    </source>
</evidence>
<dbReference type="EMBL" id="JAINDJ010000008">
    <property type="protein sequence ID" value="KAG9439139.1"/>
    <property type="molecule type" value="Genomic_DNA"/>
</dbReference>
<dbReference type="Proteomes" id="UP000825729">
    <property type="component" value="Unassembled WGS sequence"/>
</dbReference>
<sequence length="98" mass="11167">MSQASDFCALEWKLVQHLVRLRENTRLHFHQGDADESYLGSLKMSNELSLLKLSNYHASPGKTEECYTSIKDALFEPTPRTVTFNSQPKESDPPSPNR</sequence>
<protein>
    <submittedName>
        <fullName evidence="2">Uncharacterized protein</fullName>
    </submittedName>
</protein>
<proteinExistence type="predicted"/>
<dbReference type="AlphaFoldDB" id="A0AAV7DS79"/>
<name>A0AAV7DS79_ARIFI</name>
<evidence type="ECO:0000256" key="1">
    <source>
        <dbReference type="SAM" id="MobiDB-lite"/>
    </source>
</evidence>
<evidence type="ECO:0000313" key="3">
    <source>
        <dbReference type="Proteomes" id="UP000825729"/>
    </source>
</evidence>
<keyword evidence="3" id="KW-1185">Reference proteome</keyword>
<feature type="region of interest" description="Disordered" evidence="1">
    <location>
        <begin position="78"/>
        <end position="98"/>
    </location>
</feature>
<reference evidence="2 3" key="1">
    <citation type="submission" date="2021-07" db="EMBL/GenBank/DDBJ databases">
        <title>The Aristolochia fimbriata genome: insights into angiosperm evolution, floral development and chemical biosynthesis.</title>
        <authorList>
            <person name="Jiao Y."/>
        </authorList>
    </citation>
    <scope>NUCLEOTIDE SEQUENCE [LARGE SCALE GENOMIC DNA]</scope>
    <source>
        <strain evidence="2">IBCAS-2021</strain>
        <tissue evidence="2">Leaf</tissue>
    </source>
</reference>
<comment type="caution">
    <text evidence="2">The sequence shown here is derived from an EMBL/GenBank/DDBJ whole genome shotgun (WGS) entry which is preliminary data.</text>
</comment>